<dbReference type="EMBL" id="KV891695">
    <property type="protein sequence ID" value="OON22739.1"/>
    <property type="molecule type" value="Genomic_DNA"/>
</dbReference>
<evidence type="ECO:0000259" key="5">
    <source>
        <dbReference type="Pfam" id="PF02934"/>
    </source>
</evidence>
<dbReference type="GO" id="GO:0070681">
    <property type="term" value="P:glutaminyl-tRNAGln biosynthesis via transamidation"/>
    <property type="evidence" value="ECO:0007669"/>
    <property type="project" value="TreeGrafter"/>
</dbReference>
<sequence length="149" mass="17458">MDGRERTVRLNRRCVEKAILIALALQCRVNLTSQFDRKHYFYSDSPAGYQITQYWQPVAQDGYLDYLWYLPDSTDEAEKCVATKVVRNDNGDPYLLSRARIRRIQLEQDTGKSLHDVSRGRSLIDLNRSGRSRTKPQRRFRTIVMSVSR</sequence>
<keyword evidence="7" id="KW-1185">Reference proteome</keyword>
<evidence type="ECO:0000256" key="4">
    <source>
        <dbReference type="ARBA" id="ARBA00022917"/>
    </source>
</evidence>
<dbReference type="Proteomes" id="UP000243686">
    <property type="component" value="Unassembled WGS sequence"/>
</dbReference>
<feature type="domain" description="Aspartyl/Glutamyl-tRNA(Gln) amidotransferase subunit B/E catalytic" evidence="5">
    <location>
        <begin position="10"/>
        <end position="130"/>
    </location>
</feature>
<gene>
    <name evidence="6" type="ORF">X801_01360</name>
</gene>
<dbReference type="PANTHER" id="PTHR11659">
    <property type="entry name" value="GLUTAMYL-TRNA GLN AMIDOTRANSFERASE SUBUNIT B MITOCHONDRIAL AND PROKARYOTIC PET112-RELATED"/>
    <property type="match status" value="1"/>
</dbReference>
<evidence type="ECO:0000313" key="7">
    <source>
        <dbReference type="Proteomes" id="UP000243686"/>
    </source>
</evidence>
<dbReference type="InterPro" id="IPR006075">
    <property type="entry name" value="Asn/Gln-tRNA_Trfase_suB/E_cat"/>
</dbReference>
<accession>A0A1S8X7Q5</accession>
<dbReference type="InterPro" id="IPR014746">
    <property type="entry name" value="Gln_synth/guanido_kin_cat_dom"/>
</dbReference>
<dbReference type="InterPro" id="IPR017959">
    <property type="entry name" value="Asn/Gln-tRNA_amidoTrfase_suB/E"/>
</dbReference>
<reference evidence="6 7" key="1">
    <citation type="submission" date="2015-03" db="EMBL/GenBank/DDBJ databases">
        <title>Draft genome of the nematode, Opisthorchis viverrini.</title>
        <authorList>
            <person name="Mitreva M."/>
        </authorList>
    </citation>
    <scope>NUCLEOTIDE SEQUENCE [LARGE SCALE GENOMIC DNA]</scope>
    <source>
        <strain evidence="6">Khon Kaen</strain>
    </source>
</reference>
<dbReference type="AlphaFoldDB" id="A0A1S8X7Q5"/>
<dbReference type="GO" id="GO:0032543">
    <property type="term" value="P:mitochondrial translation"/>
    <property type="evidence" value="ECO:0007669"/>
    <property type="project" value="TreeGrafter"/>
</dbReference>
<dbReference type="SUPFAM" id="SSF55931">
    <property type="entry name" value="Glutamine synthetase/guanido kinase"/>
    <property type="match status" value="1"/>
</dbReference>
<protein>
    <submittedName>
        <fullName evidence="6">GatB/GatE catalytic domain protein</fullName>
    </submittedName>
</protein>
<evidence type="ECO:0000256" key="1">
    <source>
        <dbReference type="ARBA" id="ARBA00022598"/>
    </source>
</evidence>
<evidence type="ECO:0000313" key="6">
    <source>
        <dbReference type="EMBL" id="OON22739.1"/>
    </source>
</evidence>
<keyword evidence="1" id="KW-0436">Ligase</keyword>
<organism evidence="6 7">
    <name type="scientific">Opisthorchis viverrini</name>
    <name type="common">Southeast Asian liver fluke</name>
    <dbReference type="NCBI Taxonomy" id="6198"/>
    <lineage>
        <taxon>Eukaryota</taxon>
        <taxon>Metazoa</taxon>
        <taxon>Spiralia</taxon>
        <taxon>Lophotrochozoa</taxon>
        <taxon>Platyhelminthes</taxon>
        <taxon>Trematoda</taxon>
        <taxon>Digenea</taxon>
        <taxon>Opisthorchiida</taxon>
        <taxon>Opisthorchiata</taxon>
        <taxon>Opisthorchiidae</taxon>
        <taxon>Opisthorchis</taxon>
    </lineage>
</organism>
<keyword evidence="3" id="KW-0067">ATP-binding</keyword>
<dbReference type="GO" id="GO:0050567">
    <property type="term" value="F:glutaminyl-tRNA synthase (glutamine-hydrolyzing) activity"/>
    <property type="evidence" value="ECO:0007669"/>
    <property type="project" value="TreeGrafter"/>
</dbReference>
<dbReference type="PANTHER" id="PTHR11659:SF0">
    <property type="entry name" value="GLUTAMYL-TRNA(GLN) AMIDOTRANSFERASE SUBUNIT B, MITOCHONDRIAL"/>
    <property type="match status" value="1"/>
</dbReference>
<name>A0A1S8X7Q5_OPIVI</name>
<keyword evidence="2" id="KW-0547">Nucleotide-binding</keyword>
<dbReference type="Pfam" id="PF02934">
    <property type="entry name" value="GatB_N"/>
    <property type="match status" value="1"/>
</dbReference>
<dbReference type="GO" id="GO:0030956">
    <property type="term" value="C:glutamyl-tRNA(Gln) amidotransferase complex"/>
    <property type="evidence" value="ECO:0007669"/>
    <property type="project" value="TreeGrafter"/>
</dbReference>
<keyword evidence="4" id="KW-0648">Protein biosynthesis</keyword>
<evidence type="ECO:0000256" key="2">
    <source>
        <dbReference type="ARBA" id="ARBA00022741"/>
    </source>
</evidence>
<proteinExistence type="predicted"/>
<dbReference type="GO" id="GO:0005524">
    <property type="term" value="F:ATP binding"/>
    <property type="evidence" value="ECO:0007669"/>
    <property type="project" value="UniProtKB-KW"/>
</dbReference>
<evidence type="ECO:0000256" key="3">
    <source>
        <dbReference type="ARBA" id="ARBA00022840"/>
    </source>
</evidence>
<dbReference type="GO" id="GO:0005739">
    <property type="term" value="C:mitochondrion"/>
    <property type="evidence" value="ECO:0007669"/>
    <property type="project" value="TreeGrafter"/>
</dbReference>